<dbReference type="OrthoDB" id="5145750at2"/>
<evidence type="ECO:0000313" key="1">
    <source>
        <dbReference type="EMBL" id="ADM09829.1"/>
    </source>
</evidence>
<proteinExistence type="predicted"/>
<organism evidence="1 2">
    <name type="scientific">Parvularcula bermudensis (strain ATCC BAA-594 / HTCC2503 / KCTC 12087)</name>
    <dbReference type="NCBI Taxonomy" id="314260"/>
    <lineage>
        <taxon>Bacteria</taxon>
        <taxon>Pseudomonadati</taxon>
        <taxon>Pseudomonadota</taxon>
        <taxon>Alphaproteobacteria</taxon>
        <taxon>Parvularculales</taxon>
        <taxon>Parvularculaceae</taxon>
        <taxon>Parvularcula</taxon>
    </lineage>
</organism>
<evidence type="ECO:0000313" key="2">
    <source>
        <dbReference type="Proteomes" id="UP000001302"/>
    </source>
</evidence>
<dbReference type="KEGG" id="pbr:PB2503_08869"/>
<reference evidence="1 2" key="2">
    <citation type="journal article" date="2011" name="J. Bacteriol.">
        <title>Complete genome sequence of strain HTCC2503T of Parvularcula bermudensis, the type species of the order "Parvularculales" in the class Alphaproteobacteria.</title>
        <authorList>
            <person name="Oh H.M."/>
            <person name="Kang I."/>
            <person name="Vergin K.L."/>
            <person name="Kang D."/>
            <person name="Rhee K.H."/>
            <person name="Giovannoni S.J."/>
            <person name="Cho J.C."/>
        </authorList>
    </citation>
    <scope>NUCLEOTIDE SEQUENCE [LARGE SCALE GENOMIC DNA]</scope>
    <source>
        <strain evidence="2">ATCC BAA-594 / HTCC2503 / KCTC 12087</strain>
    </source>
</reference>
<dbReference type="STRING" id="314260.PB2503_08869"/>
<dbReference type="HOGENOM" id="CLU_155188_1_0_5"/>
<dbReference type="RefSeq" id="WP_013300803.1">
    <property type="nucleotide sequence ID" value="NC_014414.1"/>
</dbReference>
<name>E0TCD9_PARBH</name>
<dbReference type="Proteomes" id="UP000001302">
    <property type="component" value="Chromosome"/>
</dbReference>
<keyword evidence="2" id="KW-1185">Reference proteome</keyword>
<dbReference type="EMBL" id="CP002156">
    <property type="protein sequence ID" value="ADM09829.1"/>
    <property type="molecule type" value="Genomic_DNA"/>
</dbReference>
<protein>
    <submittedName>
        <fullName evidence="1">Uncharacterized protein</fullName>
    </submittedName>
</protein>
<accession>E0TCD9</accession>
<reference evidence="2" key="1">
    <citation type="submission" date="2010-08" db="EMBL/GenBank/DDBJ databases">
        <title>Genome sequence of Parvularcula bermudensis HTCC2503.</title>
        <authorList>
            <person name="Kang D.-M."/>
            <person name="Oh H.-M."/>
            <person name="Cho J.-C."/>
        </authorList>
    </citation>
    <scope>NUCLEOTIDE SEQUENCE [LARGE SCALE GENOMIC DNA]</scope>
    <source>
        <strain evidence="2">ATCC BAA-594 / HTCC2503 / KCTC 12087</strain>
    </source>
</reference>
<gene>
    <name evidence="1" type="ordered locus">PB2503_08869</name>
</gene>
<dbReference type="AlphaFoldDB" id="E0TCD9"/>
<sequence length="98" mass="10450">MSFDGKYTIIMQTPMGEQQGGLELTQNGEELTGSMEQDGEAEAIKNGKVEGDVASWEVDIPRPMPMTLTFQGKKDGSDITGAVTLGSFGESTFEAKAV</sequence>